<evidence type="ECO:0000256" key="1">
    <source>
        <dbReference type="ARBA" id="ARBA00006845"/>
    </source>
</evidence>
<dbReference type="InterPro" id="IPR035905">
    <property type="entry name" value="Barstar-like_sf"/>
</dbReference>
<dbReference type="Pfam" id="PF01337">
    <property type="entry name" value="Barstar"/>
    <property type="match status" value="1"/>
</dbReference>
<comment type="caution">
    <text evidence="3">The sequence shown here is derived from an EMBL/GenBank/DDBJ whole genome shotgun (WGS) entry which is preliminary data.</text>
</comment>
<proteinExistence type="inferred from homology"/>
<protein>
    <submittedName>
        <fullName evidence="3">Barstar family protein</fullName>
    </submittedName>
</protein>
<feature type="domain" description="Barstar (barnase inhibitor)" evidence="2">
    <location>
        <begin position="74"/>
        <end position="136"/>
    </location>
</feature>
<organism evidence="3 4">
    <name type="scientific">Streptomyces beijiangensis</name>
    <dbReference type="NCBI Taxonomy" id="163361"/>
    <lineage>
        <taxon>Bacteria</taxon>
        <taxon>Bacillati</taxon>
        <taxon>Actinomycetota</taxon>
        <taxon>Actinomycetes</taxon>
        <taxon>Kitasatosporales</taxon>
        <taxon>Streptomycetaceae</taxon>
        <taxon>Streptomyces</taxon>
    </lineage>
</organism>
<gene>
    <name evidence="3" type="ORF">J0695_23700</name>
</gene>
<accession>A0A939F9Z5</accession>
<name>A0A939F9Z5_9ACTN</name>
<sequence length="187" mass="21002">MAGTASNGARGKWELLRSTPADTSDPYVISARRRLARWEEVSAARLGIGERPFLIQREEYLRIRSEFEGPDVTLLEIDASNVTTEEDFLILLGKVYGFPEYYGENWDAFLDCYADVVEADDSPVVMALCGLSNFCESNFRTFIRSVYELESITESISLFRSVIPRKVINLYPGDWSAFSGLADSDPG</sequence>
<dbReference type="InterPro" id="IPR000468">
    <property type="entry name" value="Barstar"/>
</dbReference>
<dbReference type="AlphaFoldDB" id="A0A939F9Z5"/>
<comment type="similarity">
    <text evidence="1">Belongs to the barstar family.</text>
</comment>
<evidence type="ECO:0000259" key="2">
    <source>
        <dbReference type="Pfam" id="PF01337"/>
    </source>
</evidence>
<dbReference type="EMBL" id="JAFLRJ010000230">
    <property type="protein sequence ID" value="MBO0514777.1"/>
    <property type="molecule type" value="Genomic_DNA"/>
</dbReference>
<evidence type="ECO:0000313" key="4">
    <source>
        <dbReference type="Proteomes" id="UP000664167"/>
    </source>
</evidence>
<evidence type="ECO:0000313" key="3">
    <source>
        <dbReference type="EMBL" id="MBO0514777.1"/>
    </source>
</evidence>
<reference evidence="3" key="1">
    <citation type="submission" date="2021-03" db="EMBL/GenBank/DDBJ databases">
        <title>Streptomyces poriferae sp. nov., a novel marine sponge-derived Actinobacteria species with anti-MRSA activity.</title>
        <authorList>
            <person name="Sandoval-Powers M."/>
            <person name="Kralova S."/>
            <person name="Nguyen G.-S."/>
            <person name="Fawwal D."/>
            <person name="Degnes K."/>
            <person name="Klinkenberg G."/>
            <person name="Sletta H."/>
            <person name="Wentzel A."/>
            <person name="Liles M.R."/>
        </authorList>
    </citation>
    <scope>NUCLEOTIDE SEQUENCE</scope>
    <source>
        <strain evidence="3">DSM 41794</strain>
    </source>
</reference>
<dbReference type="SUPFAM" id="SSF52038">
    <property type="entry name" value="Barstar-related"/>
    <property type="match status" value="1"/>
</dbReference>
<dbReference type="Proteomes" id="UP000664167">
    <property type="component" value="Unassembled WGS sequence"/>
</dbReference>
<dbReference type="RefSeq" id="WP_206964570.1">
    <property type="nucleotide sequence ID" value="NZ_BAAAJJ010000011.1"/>
</dbReference>
<keyword evidence="4" id="KW-1185">Reference proteome</keyword>
<dbReference type="Gene3D" id="3.30.370.10">
    <property type="entry name" value="Barstar-like"/>
    <property type="match status" value="1"/>
</dbReference>